<name>A0ABS5FSP7_9BRAD</name>
<evidence type="ECO:0000313" key="2">
    <source>
        <dbReference type="Proteomes" id="UP001315278"/>
    </source>
</evidence>
<sequence>MRLAIPRIDSIGLPPVLNILKRPAAAVSSSDRGGSGDVTLLRLIAELADGERRRGLDHTLIWVVRPSEQFHRLPPTNPDRALPDSFF</sequence>
<dbReference type="Proteomes" id="UP001315278">
    <property type="component" value="Unassembled WGS sequence"/>
</dbReference>
<organism evidence="1 2">
    <name type="scientific">Bradyrhizobium jicamae</name>
    <dbReference type="NCBI Taxonomy" id="280332"/>
    <lineage>
        <taxon>Bacteria</taxon>
        <taxon>Pseudomonadati</taxon>
        <taxon>Pseudomonadota</taxon>
        <taxon>Alphaproteobacteria</taxon>
        <taxon>Hyphomicrobiales</taxon>
        <taxon>Nitrobacteraceae</taxon>
        <taxon>Bradyrhizobium</taxon>
    </lineage>
</organism>
<dbReference type="EMBL" id="JAFCJH010000044">
    <property type="protein sequence ID" value="MBR0799836.1"/>
    <property type="molecule type" value="Genomic_DNA"/>
</dbReference>
<evidence type="ECO:0000313" key="1">
    <source>
        <dbReference type="EMBL" id="MBR0799836.1"/>
    </source>
</evidence>
<comment type="caution">
    <text evidence="1">The sequence shown here is derived from an EMBL/GenBank/DDBJ whole genome shotgun (WGS) entry which is preliminary data.</text>
</comment>
<accession>A0ABS5FSP7</accession>
<proteinExistence type="predicted"/>
<dbReference type="RefSeq" id="WP_212494484.1">
    <property type="nucleotide sequence ID" value="NZ_JAFCJH010000044.1"/>
</dbReference>
<keyword evidence="2" id="KW-1185">Reference proteome</keyword>
<reference evidence="2" key="1">
    <citation type="journal article" date="2021" name="ISME J.">
        <title>Evolutionary origin and ecological implication of a unique nif island in free-living Bradyrhizobium lineages.</title>
        <authorList>
            <person name="Tao J."/>
        </authorList>
    </citation>
    <scope>NUCLEOTIDE SEQUENCE [LARGE SCALE GENOMIC DNA]</scope>
    <source>
        <strain evidence="2">SZCCT0434</strain>
    </source>
</reference>
<gene>
    <name evidence="1" type="ORF">JQ615_31155</name>
</gene>
<protein>
    <submittedName>
        <fullName evidence="1">Uncharacterized protein</fullName>
    </submittedName>
</protein>